<evidence type="ECO:0008006" key="3">
    <source>
        <dbReference type="Google" id="ProtNLM"/>
    </source>
</evidence>
<dbReference type="InterPro" id="IPR029058">
    <property type="entry name" value="AB_hydrolase_fold"/>
</dbReference>
<evidence type="ECO:0000313" key="1">
    <source>
        <dbReference type="EMBL" id="MDT0482603.1"/>
    </source>
</evidence>
<proteinExistence type="predicted"/>
<dbReference type="Gene3D" id="3.40.50.1820">
    <property type="entry name" value="alpha/beta hydrolase"/>
    <property type="match status" value="1"/>
</dbReference>
<dbReference type="RefSeq" id="WP_311715572.1">
    <property type="nucleotide sequence ID" value="NZ_JAVREZ010000006.1"/>
</dbReference>
<protein>
    <recommendedName>
        <fullName evidence="3">Serine peptidase</fullName>
    </recommendedName>
</protein>
<gene>
    <name evidence="1" type="ORF">RNB18_20745</name>
</gene>
<accession>A0ABU2VAL2</accession>
<organism evidence="1 2">
    <name type="scientific">Streptomyces doebereineriae</name>
    <dbReference type="NCBI Taxonomy" id="3075528"/>
    <lineage>
        <taxon>Bacteria</taxon>
        <taxon>Bacillati</taxon>
        <taxon>Actinomycetota</taxon>
        <taxon>Actinomycetes</taxon>
        <taxon>Kitasatosporales</taxon>
        <taxon>Streptomycetaceae</taxon>
        <taxon>Streptomyces</taxon>
    </lineage>
</organism>
<keyword evidence="2" id="KW-1185">Reference proteome</keyword>
<dbReference type="SUPFAM" id="SSF53474">
    <property type="entry name" value="alpha/beta-Hydrolases"/>
    <property type="match status" value="1"/>
</dbReference>
<dbReference type="Proteomes" id="UP001183824">
    <property type="component" value="Unassembled WGS sequence"/>
</dbReference>
<dbReference type="EMBL" id="JAVREZ010000006">
    <property type="protein sequence ID" value="MDT0482603.1"/>
    <property type="molecule type" value="Genomic_DNA"/>
</dbReference>
<sequence>MPVRQALDWFARRQGISADLLARIAIALMPEVYVYLTSPARRSAAREAVAETVRASGATVVVAHSLGSVVAYEALHAFALPQVELLVTLGSPLGLPGGVFDALDPAPSGGRGMRPPSLDRWVNIADPGDLVAVPRRLGDRFDVDSHHEYHIGALDFHTMSSYLRCGLVAGAVAPHLS</sequence>
<reference evidence="2" key="1">
    <citation type="submission" date="2023-07" db="EMBL/GenBank/DDBJ databases">
        <title>30 novel species of actinomycetes from the DSMZ collection.</title>
        <authorList>
            <person name="Nouioui I."/>
        </authorList>
    </citation>
    <scope>NUCLEOTIDE SEQUENCE [LARGE SCALE GENOMIC DNA]</scope>
    <source>
        <strain evidence="2">DSM 41640</strain>
    </source>
</reference>
<name>A0ABU2VAL2_9ACTN</name>
<comment type="caution">
    <text evidence="1">The sequence shown here is derived from an EMBL/GenBank/DDBJ whole genome shotgun (WGS) entry which is preliminary data.</text>
</comment>
<evidence type="ECO:0000313" key="2">
    <source>
        <dbReference type="Proteomes" id="UP001183824"/>
    </source>
</evidence>